<evidence type="ECO:0000256" key="5">
    <source>
        <dbReference type="ARBA" id="ARBA00022703"/>
    </source>
</evidence>
<keyword evidence="6 11" id="KW-1000">Mitochondrion outer membrane</keyword>
<keyword evidence="8 11" id="KW-0496">Mitochondrion</keyword>
<keyword evidence="10" id="KW-0576">Peroxisome</keyword>
<keyword evidence="5" id="KW-0053">Apoptosis</keyword>
<comment type="domain">
    <text evidence="11">The C-terminus is required for mitochondrial localization, while the N-terminus is necessary for mitochondrial fission.</text>
</comment>
<dbReference type="SUPFAM" id="SSF48452">
    <property type="entry name" value="TPR-like"/>
    <property type="match status" value="1"/>
</dbReference>
<comment type="subcellular location">
    <subcellularLocation>
        <location evidence="2">Mitochondrion outer membrane</location>
        <topology evidence="2">Single-pass membrane protein</topology>
    </subcellularLocation>
    <subcellularLocation>
        <location evidence="1">Peroxisome membrane</location>
        <topology evidence="1">Single-pass membrane protein</topology>
    </subcellularLocation>
</comment>
<comment type="function">
    <text evidence="11">Involved in the fragmentation of the mitochondrial network and its perinuclear clustering.</text>
</comment>
<proteinExistence type="inferred from homology"/>
<dbReference type="Pfam" id="PF14852">
    <property type="entry name" value="Fis1_TPR_N"/>
    <property type="match status" value="1"/>
</dbReference>
<evidence type="ECO:0000256" key="11">
    <source>
        <dbReference type="PIRNR" id="PIRNR008835"/>
    </source>
</evidence>
<keyword evidence="9 11" id="KW-0472">Membrane</keyword>
<evidence type="ECO:0000256" key="13">
    <source>
        <dbReference type="SAM" id="Phobius"/>
    </source>
</evidence>
<dbReference type="InterPro" id="IPR028058">
    <property type="entry name" value="Fis1_TPR_N"/>
</dbReference>
<organism evidence="14 15">
    <name type="scientific">Oedothorax gibbosus</name>
    <dbReference type="NCBI Taxonomy" id="931172"/>
    <lineage>
        <taxon>Eukaryota</taxon>
        <taxon>Metazoa</taxon>
        <taxon>Ecdysozoa</taxon>
        <taxon>Arthropoda</taxon>
        <taxon>Chelicerata</taxon>
        <taxon>Arachnida</taxon>
        <taxon>Araneae</taxon>
        <taxon>Araneomorphae</taxon>
        <taxon>Entelegynae</taxon>
        <taxon>Araneoidea</taxon>
        <taxon>Linyphiidae</taxon>
        <taxon>Erigoninae</taxon>
        <taxon>Oedothorax</taxon>
    </lineage>
</organism>
<evidence type="ECO:0000256" key="7">
    <source>
        <dbReference type="ARBA" id="ARBA00022989"/>
    </source>
</evidence>
<evidence type="ECO:0000256" key="9">
    <source>
        <dbReference type="ARBA" id="ARBA00023136"/>
    </source>
</evidence>
<dbReference type="InterPro" id="IPR033745">
    <property type="entry name" value="Fis1_cytosol"/>
</dbReference>
<reference evidence="14 15" key="1">
    <citation type="journal article" date="2022" name="Nat. Ecol. Evol.">
        <title>A masculinizing supergene underlies an exaggerated male reproductive morph in a spider.</title>
        <authorList>
            <person name="Hendrickx F."/>
            <person name="De Corte Z."/>
            <person name="Sonet G."/>
            <person name="Van Belleghem S.M."/>
            <person name="Kostlbacher S."/>
            <person name="Vangestel C."/>
        </authorList>
    </citation>
    <scope>NUCLEOTIDE SEQUENCE [LARGE SCALE GENOMIC DNA]</scope>
    <source>
        <strain evidence="14">W744_W776</strain>
    </source>
</reference>
<evidence type="ECO:0000313" key="15">
    <source>
        <dbReference type="Proteomes" id="UP000827092"/>
    </source>
</evidence>
<dbReference type="Gene3D" id="1.25.40.10">
    <property type="entry name" value="Tetratricopeptide repeat domain"/>
    <property type="match status" value="1"/>
</dbReference>
<comment type="similarity">
    <text evidence="3 11">Belongs to the FIS1 family.</text>
</comment>
<evidence type="ECO:0000313" key="14">
    <source>
        <dbReference type="EMBL" id="KAG8190686.1"/>
    </source>
</evidence>
<dbReference type="InterPro" id="IPR016543">
    <property type="entry name" value="Fis1"/>
</dbReference>
<dbReference type="Pfam" id="PF14853">
    <property type="entry name" value="Fis1_TPR_C"/>
    <property type="match status" value="1"/>
</dbReference>
<feature type="repeat" description="TPR" evidence="12">
    <location>
        <begin position="71"/>
        <end position="104"/>
    </location>
</feature>
<accession>A0AAV6V2N4</accession>
<dbReference type="Proteomes" id="UP000827092">
    <property type="component" value="Unassembled WGS sequence"/>
</dbReference>
<evidence type="ECO:0000256" key="1">
    <source>
        <dbReference type="ARBA" id="ARBA00004549"/>
    </source>
</evidence>
<dbReference type="InterPro" id="IPR028061">
    <property type="entry name" value="Fis1_TPR_C"/>
</dbReference>
<keyword evidence="7 13" id="KW-1133">Transmembrane helix</keyword>
<gene>
    <name evidence="14" type="ORF">JTE90_001294</name>
</gene>
<dbReference type="PANTHER" id="PTHR13247">
    <property type="entry name" value="TETRATRICOPEPTIDE REPEAT PROTEIN 11 TPR REPEAT PROTEIN 11"/>
    <property type="match status" value="1"/>
</dbReference>
<keyword evidence="15" id="KW-1185">Reference proteome</keyword>
<evidence type="ECO:0000256" key="10">
    <source>
        <dbReference type="ARBA" id="ARBA00023140"/>
    </source>
</evidence>
<sequence>MEEILEDYISPADLKKFEAIYNNQLQNGSVTTKEQFDYAWCLIRSKYPTDIRRGVVLLEDLFQNGDATAKRDYMYYLAIGHTKLTDYNRALDLLSKFLSVEPTNRQAQQLQKYAKDKLKKEGLLGMALVGGAALAIGSVVGIGMALAKK</sequence>
<evidence type="ECO:0000256" key="12">
    <source>
        <dbReference type="PROSITE-ProRule" id="PRU00339"/>
    </source>
</evidence>
<dbReference type="GO" id="GO:0043653">
    <property type="term" value="P:mitochondrial fragmentation involved in apoptotic process"/>
    <property type="evidence" value="ECO:0007669"/>
    <property type="project" value="TreeGrafter"/>
</dbReference>
<keyword evidence="12" id="KW-0802">TPR repeat</keyword>
<dbReference type="InterPro" id="IPR011990">
    <property type="entry name" value="TPR-like_helical_dom_sf"/>
</dbReference>
<dbReference type="AlphaFoldDB" id="A0AAV6V2N4"/>
<feature type="transmembrane region" description="Helical" evidence="13">
    <location>
        <begin position="122"/>
        <end position="147"/>
    </location>
</feature>
<protein>
    <recommendedName>
        <fullName evidence="11">Mitochondrial fission 1 protein</fullName>
    </recommendedName>
</protein>
<keyword evidence="4 13" id="KW-0812">Transmembrane</keyword>
<comment type="caution">
    <text evidence="14">The sequence shown here is derived from an EMBL/GenBank/DDBJ whole genome shotgun (WGS) entry which is preliminary data.</text>
</comment>
<dbReference type="CDD" id="cd12212">
    <property type="entry name" value="Fis1"/>
    <property type="match status" value="1"/>
</dbReference>
<evidence type="ECO:0000256" key="2">
    <source>
        <dbReference type="ARBA" id="ARBA00004572"/>
    </source>
</evidence>
<dbReference type="FunFam" id="1.25.40.10:FF:000147">
    <property type="entry name" value="Mitochondrial fission 1 protein"/>
    <property type="match status" value="1"/>
</dbReference>
<name>A0AAV6V2N4_9ARAC</name>
<evidence type="ECO:0000256" key="6">
    <source>
        <dbReference type="ARBA" id="ARBA00022787"/>
    </source>
</evidence>
<dbReference type="GO" id="GO:0000266">
    <property type="term" value="P:mitochondrial fission"/>
    <property type="evidence" value="ECO:0007669"/>
    <property type="project" value="UniProtKB-UniRule"/>
</dbReference>
<dbReference type="GO" id="GO:0005778">
    <property type="term" value="C:peroxisomal membrane"/>
    <property type="evidence" value="ECO:0007669"/>
    <property type="project" value="UniProtKB-SubCell"/>
</dbReference>
<evidence type="ECO:0000256" key="3">
    <source>
        <dbReference type="ARBA" id="ARBA00008937"/>
    </source>
</evidence>
<dbReference type="PIRSF" id="PIRSF008835">
    <property type="entry name" value="TPR_repeat_11_Fis1"/>
    <property type="match status" value="1"/>
</dbReference>
<evidence type="ECO:0000256" key="8">
    <source>
        <dbReference type="ARBA" id="ARBA00023128"/>
    </source>
</evidence>
<dbReference type="InterPro" id="IPR019734">
    <property type="entry name" value="TPR_rpt"/>
</dbReference>
<dbReference type="EMBL" id="JAFNEN010000177">
    <property type="protein sequence ID" value="KAG8190686.1"/>
    <property type="molecule type" value="Genomic_DNA"/>
</dbReference>
<dbReference type="PANTHER" id="PTHR13247:SF0">
    <property type="entry name" value="MITOCHONDRIAL FISSION 1 PROTEIN"/>
    <property type="match status" value="1"/>
</dbReference>
<evidence type="ECO:0000256" key="4">
    <source>
        <dbReference type="ARBA" id="ARBA00022692"/>
    </source>
</evidence>
<dbReference type="GO" id="GO:0005741">
    <property type="term" value="C:mitochondrial outer membrane"/>
    <property type="evidence" value="ECO:0007669"/>
    <property type="project" value="UniProtKB-SubCell"/>
</dbReference>
<dbReference type="GO" id="GO:0016559">
    <property type="term" value="P:peroxisome fission"/>
    <property type="evidence" value="ECO:0007669"/>
    <property type="project" value="TreeGrafter"/>
</dbReference>
<dbReference type="PROSITE" id="PS50005">
    <property type="entry name" value="TPR"/>
    <property type="match status" value="1"/>
</dbReference>
<dbReference type="GO" id="GO:0000422">
    <property type="term" value="P:autophagy of mitochondrion"/>
    <property type="evidence" value="ECO:0007669"/>
    <property type="project" value="TreeGrafter"/>
</dbReference>